<evidence type="ECO:0000313" key="1">
    <source>
        <dbReference type="EMBL" id="KMV17535.1"/>
    </source>
</evidence>
<accession>A0A0J8UAW0</accession>
<protein>
    <submittedName>
        <fullName evidence="1">Uncharacterized protein</fullName>
    </submittedName>
</protein>
<dbReference type="PATRIC" id="fig|451644.5.peg.3027"/>
<name>A0A0J8UAW0_9MYCO</name>
<evidence type="ECO:0000313" key="2">
    <source>
        <dbReference type="Proteomes" id="UP000037594"/>
    </source>
</evidence>
<comment type="caution">
    <text evidence="1">The sequence shown here is derived from an EMBL/GenBank/DDBJ whole genome shotgun (WGS) entry which is preliminary data.</text>
</comment>
<organism evidence="1 2">
    <name type="scientific">Mycolicibacterium conceptionense</name>
    <dbReference type="NCBI Taxonomy" id="451644"/>
    <lineage>
        <taxon>Bacteria</taxon>
        <taxon>Bacillati</taxon>
        <taxon>Actinomycetota</taxon>
        <taxon>Actinomycetes</taxon>
        <taxon>Mycobacteriales</taxon>
        <taxon>Mycobacteriaceae</taxon>
        <taxon>Mycolicibacterium</taxon>
    </lineage>
</organism>
<dbReference type="RefSeq" id="WP_048895882.1">
    <property type="nucleotide sequence ID" value="NZ_LFOD01000012.1"/>
</dbReference>
<dbReference type="AlphaFoldDB" id="A0A0J8UAW0"/>
<dbReference type="Proteomes" id="UP000037594">
    <property type="component" value="Unassembled WGS sequence"/>
</dbReference>
<sequence>MSAETEKLAIELDEALTDPEAARKMSELLATRGVPDWIDLDDLADLVETNDLLMRTLSEADRGELAVAPPREVPDWLRLGMLSAFTQWVAGEAQTCEHNPRWNGPIPGMAVAWKPGVVACPSCLELHEVSEVENRRCDCCGRITDPSEGIRPVTLSTGILWYRAGACNDCFPFDLAERLRS</sequence>
<gene>
    <name evidence="1" type="ORF">ACT17_14655</name>
</gene>
<reference evidence="1 2" key="1">
    <citation type="submission" date="2015-06" db="EMBL/GenBank/DDBJ databases">
        <title>Genome sequence of Mycobacterium conceptionense strain MLE.</title>
        <authorList>
            <person name="Greninger A.L."/>
            <person name="Cunningham G."/>
            <person name="Chiu C.Y."/>
            <person name="Miller S."/>
        </authorList>
    </citation>
    <scope>NUCLEOTIDE SEQUENCE [LARGE SCALE GENOMIC DNA]</scope>
    <source>
        <strain evidence="1 2">MLE</strain>
    </source>
</reference>
<dbReference type="EMBL" id="LFOD01000012">
    <property type="protein sequence ID" value="KMV17535.1"/>
    <property type="molecule type" value="Genomic_DNA"/>
</dbReference>
<dbReference type="OrthoDB" id="4775515at2"/>
<proteinExistence type="predicted"/>